<proteinExistence type="predicted"/>
<protein>
    <submittedName>
        <fullName evidence="1">Uncharacterized protein</fullName>
    </submittedName>
</protein>
<keyword evidence="2" id="KW-1185">Reference proteome</keyword>
<gene>
    <name evidence="1" type="ORF">X474_04850</name>
</gene>
<dbReference type="EMBL" id="AZAC01000004">
    <property type="protein sequence ID" value="KIX15205.1"/>
    <property type="molecule type" value="Genomic_DNA"/>
</dbReference>
<comment type="caution">
    <text evidence="1">The sequence shown here is derived from an EMBL/GenBank/DDBJ whole genome shotgun (WGS) entry which is preliminary data.</text>
</comment>
<evidence type="ECO:0000313" key="2">
    <source>
        <dbReference type="Proteomes" id="UP000032233"/>
    </source>
</evidence>
<evidence type="ECO:0000313" key="1">
    <source>
        <dbReference type="EMBL" id="KIX15205.1"/>
    </source>
</evidence>
<reference evidence="1 2" key="1">
    <citation type="submission" date="2013-11" db="EMBL/GenBank/DDBJ databases">
        <title>Metagenomic analysis of a methanogenic consortium involved in long chain n-alkane degradation.</title>
        <authorList>
            <person name="Davidova I.A."/>
            <person name="Callaghan A.V."/>
            <person name="Wawrik B."/>
            <person name="Pruitt S."/>
            <person name="Marks C."/>
            <person name="Duncan K.E."/>
            <person name="Suflita J.M."/>
        </authorList>
    </citation>
    <scope>NUCLEOTIDE SEQUENCE [LARGE SCALE GENOMIC DNA]</scope>
    <source>
        <strain evidence="1 2">SPR</strain>
    </source>
</reference>
<dbReference type="AlphaFoldDB" id="A0A0D2K0D8"/>
<dbReference type="InParanoid" id="A0A0D2K0D8"/>
<sequence length="32" mass="3974">MAWFFEIKDRMPVERIVGFYKAFYLKKQRAFG</sequence>
<accession>A0A0D2K0D8</accession>
<name>A0A0D2K0D8_9BACT</name>
<organism evidence="1 2">
    <name type="scientific">Dethiosulfatarculus sandiegensis</name>
    <dbReference type="NCBI Taxonomy" id="1429043"/>
    <lineage>
        <taxon>Bacteria</taxon>
        <taxon>Pseudomonadati</taxon>
        <taxon>Thermodesulfobacteriota</taxon>
        <taxon>Desulfarculia</taxon>
        <taxon>Desulfarculales</taxon>
        <taxon>Desulfarculaceae</taxon>
        <taxon>Dethiosulfatarculus</taxon>
    </lineage>
</organism>
<dbReference type="Proteomes" id="UP000032233">
    <property type="component" value="Unassembled WGS sequence"/>
</dbReference>